<dbReference type="Gene3D" id="2.40.128.110">
    <property type="entry name" value="Lipid/polyisoprenoid-binding, YceI-like"/>
    <property type="match status" value="1"/>
</dbReference>
<name>A0A934K7E0_9BACT</name>
<protein>
    <submittedName>
        <fullName evidence="3">YceI family protein</fullName>
    </submittedName>
</protein>
<evidence type="ECO:0000313" key="3">
    <source>
        <dbReference type="EMBL" id="MBJ7601767.1"/>
    </source>
</evidence>
<gene>
    <name evidence="3" type="ORF">JF888_00995</name>
</gene>
<dbReference type="RefSeq" id="WP_338176126.1">
    <property type="nucleotide sequence ID" value="NZ_JAEKNQ010000006.1"/>
</dbReference>
<reference evidence="3 4" key="1">
    <citation type="submission" date="2020-10" db="EMBL/GenBank/DDBJ databases">
        <title>Ca. Dormibacterota MAGs.</title>
        <authorList>
            <person name="Montgomery K."/>
        </authorList>
    </citation>
    <scope>NUCLEOTIDE SEQUENCE [LARGE SCALE GENOMIC DNA]</scope>
    <source>
        <strain evidence="3">SC8811_S16_3</strain>
    </source>
</reference>
<dbReference type="SUPFAM" id="SSF101874">
    <property type="entry name" value="YceI-like"/>
    <property type="match status" value="1"/>
</dbReference>
<evidence type="ECO:0000256" key="1">
    <source>
        <dbReference type="ARBA" id="ARBA00008812"/>
    </source>
</evidence>
<accession>A0A934K7E0</accession>
<proteinExistence type="inferred from homology"/>
<comment type="caution">
    <text evidence="3">The sequence shown here is derived from an EMBL/GenBank/DDBJ whole genome shotgun (WGS) entry which is preliminary data.</text>
</comment>
<dbReference type="Pfam" id="PF04264">
    <property type="entry name" value="YceI"/>
    <property type="match status" value="1"/>
</dbReference>
<comment type="similarity">
    <text evidence="1">Belongs to the UPF0312 family.</text>
</comment>
<dbReference type="InterPro" id="IPR036761">
    <property type="entry name" value="TTHA0802/YceI-like_sf"/>
</dbReference>
<evidence type="ECO:0000313" key="4">
    <source>
        <dbReference type="Proteomes" id="UP000620075"/>
    </source>
</evidence>
<dbReference type="EMBL" id="JAEKNQ010000006">
    <property type="protein sequence ID" value="MBJ7601767.1"/>
    <property type="molecule type" value="Genomic_DNA"/>
</dbReference>
<sequence>MAETYELGPTDGRLTIRTFREGVAARVGHDLVIEVTRWSAVTSVDQSQPGNSSLTVRADVRSLEVREGTGGAKALTDKDRRDIKGNVDKLLQVDRFPEVNFASRRVAEQAGNGYVVEGDLELAGNRRPLRLELTPQPGGRFRARCTLVQSEWGVKPYRGFMGALKVRDALELEGEVRLPER</sequence>
<dbReference type="PANTHER" id="PTHR34406:SF1">
    <property type="entry name" value="PROTEIN YCEI"/>
    <property type="match status" value="1"/>
</dbReference>
<feature type="domain" description="Lipid/polyisoprenoid-binding YceI-like" evidence="2">
    <location>
        <begin position="4"/>
        <end position="177"/>
    </location>
</feature>
<dbReference type="SMART" id="SM00867">
    <property type="entry name" value="YceI"/>
    <property type="match status" value="1"/>
</dbReference>
<dbReference type="AlphaFoldDB" id="A0A934K7E0"/>
<dbReference type="InterPro" id="IPR007372">
    <property type="entry name" value="Lipid/polyisoprenoid-bd_YceI"/>
</dbReference>
<dbReference type="PANTHER" id="PTHR34406">
    <property type="entry name" value="PROTEIN YCEI"/>
    <property type="match status" value="1"/>
</dbReference>
<evidence type="ECO:0000259" key="2">
    <source>
        <dbReference type="SMART" id="SM00867"/>
    </source>
</evidence>
<organism evidence="3 4">
    <name type="scientific">Candidatus Dormiibacter inghamiae</name>
    <dbReference type="NCBI Taxonomy" id="3127013"/>
    <lineage>
        <taxon>Bacteria</taxon>
        <taxon>Bacillati</taxon>
        <taxon>Candidatus Dormiibacterota</taxon>
        <taxon>Candidatus Dormibacteria</taxon>
        <taxon>Candidatus Dormibacterales</taxon>
        <taxon>Candidatus Dormibacteraceae</taxon>
        <taxon>Candidatus Dormiibacter</taxon>
    </lineage>
</organism>
<dbReference type="Proteomes" id="UP000620075">
    <property type="component" value="Unassembled WGS sequence"/>
</dbReference>